<dbReference type="AlphaFoldDB" id="A0A3P7LRW7"/>
<name>A0A3P7LRW7_DIBLA</name>
<evidence type="ECO:0008006" key="3">
    <source>
        <dbReference type="Google" id="ProtNLM"/>
    </source>
</evidence>
<evidence type="ECO:0000313" key="2">
    <source>
        <dbReference type="Proteomes" id="UP000281553"/>
    </source>
</evidence>
<dbReference type="Proteomes" id="UP000281553">
    <property type="component" value="Unassembled WGS sequence"/>
</dbReference>
<gene>
    <name evidence="1" type="ORF">DILT_LOCUS11831</name>
</gene>
<dbReference type="EMBL" id="UYRU01064333">
    <property type="protein sequence ID" value="VDN16000.1"/>
    <property type="molecule type" value="Genomic_DNA"/>
</dbReference>
<evidence type="ECO:0000313" key="1">
    <source>
        <dbReference type="EMBL" id="VDN16000.1"/>
    </source>
</evidence>
<keyword evidence="2" id="KW-1185">Reference proteome</keyword>
<reference evidence="1 2" key="1">
    <citation type="submission" date="2018-11" db="EMBL/GenBank/DDBJ databases">
        <authorList>
            <consortium name="Pathogen Informatics"/>
        </authorList>
    </citation>
    <scope>NUCLEOTIDE SEQUENCE [LARGE SCALE GENOMIC DNA]</scope>
</reference>
<proteinExistence type="predicted"/>
<sequence length="276" mass="31005">MFTLLKEGCAQMSYKLQLVRLDVPQECLQEFKIFDLRATVDFVIFHATAGLDEQLTASDVKEFALTVNGCCLWQSVHERDLLSALKEADDLASFPNGFTVLIASALPSDCNFLTDWIQQGDIADLEGLYQIHYNCRLNKLVQPPVHVNISYHLNDSAADLITLSMTIQLLTLATSLNIFLRHYGWQQIAFFYEVSHDSLQMMLVAQQLQVFFTSLSQSRIPLKIVALQALRGTSEAASYLNNLPEPIDGKLGSSFYEIDKDVVICRLLAAQLKAHL</sequence>
<dbReference type="OrthoDB" id="1890790at2759"/>
<protein>
    <recommendedName>
        <fullName evidence="3">Receptor ligand binding region domain-containing protein</fullName>
    </recommendedName>
</protein>
<organism evidence="1 2">
    <name type="scientific">Dibothriocephalus latus</name>
    <name type="common">Fish tapeworm</name>
    <name type="synonym">Diphyllobothrium latum</name>
    <dbReference type="NCBI Taxonomy" id="60516"/>
    <lineage>
        <taxon>Eukaryota</taxon>
        <taxon>Metazoa</taxon>
        <taxon>Spiralia</taxon>
        <taxon>Lophotrochozoa</taxon>
        <taxon>Platyhelminthes</taxon>
        <taxon>Cestoda</taxon>
        <taxon>Eucestoda</taxon>
        <taxon>Diphyllobothriidea</taxon>
        <taxon>Diphyllobothriidae</taxon>
        <taxon>Dibothriocephalus</taxon>
    </lineage>
</organism>
<accession>A0A3P7LRW7</accession>